<dbReference type="InterPro" id="IPR029058">
    <property type="entry name" value="AB_hydrolase_fold"/>
</dbReference>
<dbReference type="InterPro" id="IPR051601">
    <property type="entry name" value="Serine_prot/Carboxylest_S33"/>
</dbReference>
<evidence type="ECO:0000256" key="4">
    <source>
        <dbReference type="SAM" id="SignalP"/>
    </source>
</evidence>
<dbReference type="GO" id="GO:0016787">
    <property type="term" value="F:hydrolase activity"/>
    <property type="evidence" value="ECO:0007669"/>
    <property type="project" value="UniProtKB-KW"/>
</dbReference>
<dbReference type="PANTHER" id="PTHR43248:SF29">
    <property type="entry name" value="TRIPEPTIDYL AMINOPEPTIDASE"/>
    <property type="match status" value="1"/>
</dbReference>
<evidence type="ECO:0000313" key="7">
    <source>
        <dbReference type="Proteomes" id="UP000323876"/>
    </source>
</evidence>
<feature type="domain" description="Peptidase S33 tripeptidyl aminopeptidase-like C-terminal" evidence="5">
    <location>
        <begin position="373"/>
        <end position="474"/>
    </location>
</feature>
<accession>A0A5N0EN63</accession>
<dbReference type="AlphaFoldDB" id="A0A5N0EN63"/>
<dbReference type="InterPro" id="IPR013595">
    <property type="entry name" value="Pept_S33_TAP-like_C"/>
</dbReference>
<dbReference type="SUPFAM" id="SSF53474">
    <property type="entry name" value="alpha/beta-Hydrolases"/>
    <property type="match status" value="1"/>
</dbReference>
<comment type="caution">
    <text evidence="6">The sequence shown here is derived from an EMBL/GenBank/DDBJ whole genome shotgun (WGS) entry which is preliminary data.</text>
</comment>
<keyword evidence="2 4" id="KW-0732">Signal</keyword>
<dbReference type="PANTHER" id="PTHR43248">
    <property type="entry name" value="2-SUCCINYL-6-HYDROXY-2,4-CYCLOHEXADIENE-1-CARBOXYLATE SYNTHASE"/>
    <property type="match status" value="1"/>
</dbReference>
<feature type="chain" id="PRO_5024447170" evidence="4">
    <location>
        <begin position="25"/>
        <end position="483"/>
    </location>
</feature>
<evidence type="ECO:0000259" key="5">
    <source>
        <dbReference type="Pfam" id="PF08386"/>
    </source>
</evidence>
<reference evidence="6 7" key="1">
    <citation type="submission" date="2019-09" db="EMBL/GenBank/DDBJ databases">
        <authorList>
            <person name="Wang X."/>
        </authorList>
    </citation>
    <scope>NUCLEOTIDE SEQUENCE [LARGE SCALE GENOMIC DNA]</scope>
    <source>
        <strain evidence="6 7">CICC 11023</strain>
    </source>
</reference>
<evidence type="ECO:0000256" key="1">
    <source>
        <dbReference type="ARBA" id="ARBA00010088"/>
    </source>
</evidence>
<dbReference type="RefSeq" id="WP_150401126.1">
    <property type="nucleotide sequence ID" value="NZ_VXLC01000003.1"/>
</dbReference>
<proteinExistence type="inferred from homology"/>
<evidence type="ECO:0000256" key="2">
    <source>
        <dbReference type="ARBA" id="ARBA00022729"/>
    </source>
</evidence>
<keyword evidence="3 6" id="KW-0378">Hydrolase</keyword>
<evidence type="ECO:0000256" key="3">
    <source>
        <dbReference type="ARBA" id="ARBA00022801"/>
    </source>
</evidence>
<gene>
    <name evidence="6" type="ORF">F3087_07535</name>
</gene>
<name>A0A5N0EN63_9NOCA</name>
<dbReference type="OrthoDB" id="4447445at2"/>
<dbReference type="Pfam" id="PF08386">
    <property type="entry name" value="Abhydrolase_4"/>
    <property type="match status" value="1"/>
</dbReference>
<dbReference type="Gene3D" id="3.40.50.1820">
    <property type="entry name" value="alpha/beta hydrolase"/>
    <property type="match status" value="1"/>
</dbReference>
<dbReference type="EMBL" id="VXLC01000003">
    <property type="protein sequence ID" value="KAA8888851.1"/>
    <property type="molecule type" value="Genomic_DNA"/>
</dbReference>
<dbReference type="Proteomes" id="UP000323876">
    <property type="component" value="Unassembled WGS sequence"/>
</dbReference>
<comment type="similarity">
    <text evidence="1">Belongs to the peptidase S33 family.</text>
</comment>
<keyword evidence="7" id="KW-1185">Reference proteome</keyword>
<sequence length="483" mass="51271">MRRTLWSVIVAIVAASMVPGVATATDPLSWGACPADVTGPGLQCTTLEVPLDYRNPDGPQIQIAVSRLKSSAPAQRRGILLTNTGGPGGAGLNFPADLARLGLPQNVLDSYDVIGFDPRGVGHSTPVTCALTPAQQTSNIPPYARDPIDVAQRSAAVKNIAHQCGTSATGSMLPFINTANTARDMDRIRAALGEEKLSYHGISYGTYLGAVYASLFPDRTDRVVLDSATGPGGFDSTHSRRLAEGFQERFPDFAAFLAAHPEYGLGGTLEQVTAKYYELAAELDAIPNPAGGGYGALFRQANFGMLYFDKTLPTLAEVWRAADTGQAGDTPPAPPDQDNYLSSQLYVVCNDSAWPKSELVYQGNVAVDRVRYPMFGAAAANIWPCADWPDPVEPSVQINDRGPSNILIVQNLRDPATPLSGARELQRAFGDRARMVTADQGGHLAYLFKDNTCLNDSVTTFLATGQRPQQDVACAAVAAPAGG</sequence>
<evidence type="ECO:0000313" key="6">
    <source>
        <dbReference type="EMBL" id="KAA8888851.1"/>
    </source>
</evidence>
<protein>
    <submittedName>
        <fullName evidence="6">Alpha/beta hydrolase</fullName>
    </submittedName>
</protein>
<organism evidence="6 7">
    <name type="scientific">Nocardia colli</name>
    <dbReference type="NCBI Taxonomy" id="2545717"/>
    <lineage>
        <taxon>Bacteria</taxon>
        <taxon>Bacillati</taxon>
        <taxon>Actinomycetota</taxon>
        <taxon>Actinomycetes</taxon>
        <taxon>Mycobacteriales</taxon>
        <taxon>Nocardiaceae</taxon>
        <taxon>Nocardia</taxon>
    </lineage>
</organism>
<feature type="signal peptide" evidence="4">
    <location>
        <begin position="1"/>
        <end position="24"/>
    </location>
</feature>